<feature type="domain" description="Calcineurin-like phosphoesterase" evidence="4">
    <location>
        <begin position="1"/>
        <end position="203"/>
    </location>
</feature>
<dbReference type="AlphaFoldDB" id="C7DI94"/>
<dbReference type="Gene3D" id="3.60.21.10">
    <property type="match status" value="1"/>
</dbReference>
<dbReference type="SUPFAM" id="SSF56300">
    <property type="entry name" value="Metallo-dependent phosphatases"/>
    <property type="match status" value="1"/>
</dbReference>
<evidence type="ECO:0000256" key="3">
    <source>
        <dbReference type="ARBA" id="ARBA00022839"/>
    </source>
</evidence>
<evidence type="ECO:0000313" key="5">
    <source>
        <dbReference type="EMBL" id="EET89668.1"/>
    </source>
</evidence>
<protein>
    <submittedName>
        <fullName evidence="5">Metallophosphoesterase</fullName>
    </submittedName>
</protein>
<dbReference type="InterPro" id="IPR004843">
    <property type="entry name" value="Calcineurin-like_PHP"/>
</dbReference>
<accession>C7DI94</accession>
<proteinExistence type="predicted"/>
<keyword evidence="6" id="KW-1185">Reference proteome</keyword>
<dbReference type="Pfam" id="PF00149">
    <property type="entry name" value="Metallophos"/>
    <property type="match status" value="1"/>
</dbReference>
<dbReference type="PANTHER" id="PTHR30337:SF0">
    <property type="entry name" value="NUCLEASE SBCCD SUBUNIT D"/>
    <property type="match status" value="1"/>
</dbReference>
<dbReference type="InterPro" id="IPR029052">
    <property type="entry name" value="Metallo-depent_PP-like"/>
</dbReference>
<keyword evidence="2" id="KW-0378">Hydrolase</keyword>
<dbReference type="InterPro" id="IPR050535">
    <property type="entry name" value="DNA_Repair-Maintenance_Comp"/>
</dbReference>
<dbReference type="PANTHER" id="PTHR30337">
    <property type="entry name" value="COMPONENT OF ATP-DEPENDENT DSDNA EXONUCLEASE"/>
    <property type="match status" value="1"/>
</dbReference>
<reference evidence="5 6" key="2">
    <citation type="journal article" date="2010" name="Proc. Natl. Acad. Sci. U.S.A.">
        <title>Enigmatic, ultrasmall, uncultivated Archaea.</title>
        <authorList>
            <person name="Baker B.J."/>
            <person name="Comolli L.R."/>
            <person name="Dick G.J."/>
            <person name="Hauser L.J."/>
            <person name="Hyatt D."/>
            <person name="Dill B.D."/>
            <person name="Land M.L."/>
            <person name="Verberkmoes N.C."/>
            <person name="Hettich R.L."/>
            <person name="Banfield J.F."/>
        </authorList>
    </citation>
    <scope>NUCLEOTIDE SEQUENCE [LARGE SCALE GENOMIC DNA]</scope>
    <source>
        <strain evidence="5">ARMAN-2</strain>
    </source>
</reference>
<dbReference type="CDD" id="cd00840">
    <property type="entry name" value="MPP_Mre11_N"/>
    <property type="match status" value="1"/>
</dbReference>
<dbReference type="GO" id="GO:0004527">
    <property type="term" value="F:exonuclease activity"/>
    <property type="evidence" value="ECO:0007669"/>
    <property type="project" value="UniProtKB-KW"/>
</dbReference>
<gene>
    <name evidence="5" type="ORF">UNLARM2_0786</name>
</gene>
<keyword evidence="1" id="KW-0540">Nuclease</keyword>
<evidence type="ECO:0000256" key="1">
    <source>
        <dbReference type="ARBA" id="ARBA00022722"/>
    </source>
</evidence>
<evidence type="ECO:0000259" key="4">
    <source>
        <dbReference type="Pfam" id="PF00149"/>
    </source>
</evidence>
<keyword evidence="3" id="KW-0269">Exonuclease</keyword>
<dbReference type="EMBL" id="GG697241">
    <property type="protein sequence ID" value="EET89668.1"/>
    <property type="molecule type" value="Genomic_DNA"/>
</dbReference>
<reference evidence="5 6" key="1">
    <citation type="journal article" date="2009" name="Genome Biol.">
        <title>Community-wide analysis of microbial genome sequence signatures.</title>
        <authorList>
            <person name="Dick G.J."/>
            <person name="Andersson A.F."/>
            <person name="Baker B.J."/>
            <person name="Simmons S.L."/>
            <person name="Thomas B.C."/>
            <person name="Yelton A.P."/>
            <person name="Banfield J.F."/>
        </authorList>
    </citation>
    <scope>NUCLEOTIDE SEQUENCE [LARGE SCALE GENOMIC DNA]</scope>
    <source>
        <strain evidence="5">ARMAN-2</strain>
    </source>
</reference>
<dbReference type="InterPro" id="IPR041796">
    <property type="entry name" value="Mre11_N"/>
</dbReference>
<evidence type="ECO:0000313" key="6">
    <source>
        <dbReference type="Proteomes" id="UP000332487"/>
    </source>
</evidence>
<dbReference type="Proteomes" id="UP000332487">
    <property type="component" value="Unassembled WGS sequence"/>
</dbReference>
<evidence type="ECO:0000256" key="2">
    <source>
        <dbReference type="ARBA" id="ARBA00022801"/>
    </source>
</evidence>
<organism evidence="5 6">
    <name type="scientific">Candidatus Micrarchaeum acidiphilum ARMAN-2</name>
    <dbReference type="NCBI Taxonomy" id="425595"/>
    <lineage>
        <taxon>Archaea</taxon>
        <taxon>Candidatus Micrarchaeota</taxon>
        <taxon>Candidatus Micrarchaeia</taxon>
        <taxon>Candidatus Micrarchaeales</taxon>
        <taxon>Candidatus Micrarchaeaceae</taxon>
        <taxon>Candidatus Micrarchaeum</taxon>
    </lineage>
</organism>
<sequence>MKIAIISDMHIGYERFELDAYAQAKDALSLAAQKADAIIIPGDVFDNRNPKPDVIASAINIFRDLSKSGWKARVSSFISSRGEASYTDVPILAIPGTHERVAEGKANALSLLGLAGLLVDVSEATATLEKDGEKVAVFGLGGLSEERVKQRLQELKPSPVPSAFNIFMLHQSIYELLPFDNSFIRFEDLPEGFDLYVDGHIHSRFESKVHGKPFLIPGSTVITQLKENEQSKKGFFIYDTLSGVYDFIEIKSRDFVFRKMGFSEARPDEIMQRCDEEIGRIVSNNASKPIIRLQLEGTIEKGRSPSGMGLSSLAQKYSKSALIEIDTSKIVPAGLEQELESIRSSKIEQMPIKELGMSTLRDKMASLGIKGLDVSALFELLDDSSTSAKSKTAAKVLDFLEHYASG</sequence>
<name>C7DI94_MICA2</name>